<dbReference type="GO" id="GO:0005634">
    <property type="term" value="C:nucleus"/>
    <property type="evidence" value="ECO:0007669"/>
    <property type="project" value="TreeGrafter"/>
</dbReference>
<dbReference type="Proteomes" id="UP001295684">
    <property type="component" value="Unassembled WGS sequence"/>
</dbReference>
<gene>
    <name evidence="2" type="ORF">ECRASSUSDP1_LOCUS4249</name>
</gene>
<proteinExistence type="predicted"/>
<reference evidence="2" key="1">
    <citation type="submission" date="2023-07" db="EMBL/GenBank/DDBJ databases">
        <authorList>
            <consortium name="AG Swart"/>
            <person name="Singh M."/>
            <person name="Singh A."/>
            <person name="Seah K."/>
            <person name="Emmerich C."/>
        </authorList>
    </citation>
    <scope>NUCLEOTIDE SEQUENCE</scope>
    <source>
        <strain evidence="2">DP1</strain>
    </source>
</reference>
<protein>
    <submittedName>
        <fullName evidence="2">Uncharacterized protein</fullName>
    </submittedName>
</protein>
<dbReference type="PANTHER" id="PTHR31398">
    <property type="entry name" value="MEIOTIC NUCLEAR DIVISION PROTEIN 1 HOMOLOG"/>
    <property type="match status" value="1"/>
</dbReference>
<feature type="transmembrane region" description="Helical" evidence="1">
    <location>
        <begin position="39"/>
        <end position="59"/>
    </location>
</feature>
<name>A0AAD1U9U8_EUPCR</name>
<evidence type="ECO:0000313" key="3">
    <source>
        <dbReference type="Proteomes" id="UP001295684"/>
    </source>
</evidence>
<keyword evidence="3" id="KW-1185">Reference proteome</keyword>
<dbReference type="AlphaFoldDB" id="A0AAD1U9U8"/>
<feature type="transmembrane region" description="Helical" evidence="1">
    <location>
        <begin position="330"/>
        <end position="352"/>
    </location>
</feature>
<keyword evidence="1" id="KW-0812">Transmembrane</keyword>
<organism evidence="2 3">
    <name type="scientific">Euplotes crassus</name>
    <dbReference type="NCBI Taxonomy" id="5936"/>
    <lineage>
        <taxon>Eukaryota</taxon>
        <taxon>Sar</taxon>
        <taxon>Alveolata</taxon>
        <taxon>Ciliophora</taxon>
        <taxon>Intramacronucleata</taxon>
        <taxon>Spirotrichea</taxon>
        <taxon>Hypotrichia</taxon>
        <taxon>Euplotida</taxon>
        <taxon>Euplotidae</taxon>
        <taxon>Moneuplotes</taxon>
    </lineage>
</organism>
<dbReference type="PANTHER" id="PTHR31398:SF0">
    <property type="entry name" value="MEIOTIC NUCLEAR DIVISION PROTEIN 1 HOMOLOG"/>
    <property type="match status" value="1"/>
</dbReference>
<evidence type="ECO:0000313" key="2">
    <source>
        <dbReference type="EMBL" id="CAI2362919.1"/>
    </source>
</evidence>
<keyword evidence="1" id="KW-1133">Transmembrane helix</keyword>
<comment type="caution">
    <text evidence="2">The sequence shown here is derived from an EMBL/GenBank/DDBJ whole genome shotgun (WGS) entry which is preliminary data.</text>
</comment>
<evidence type="ECO:0000256" key="1">
    <source>
        <dbReference type="SAM" id="Phobius"/>
    </source>
</evidence>
<dbReference type="EMBL" id="CAMPGE010004077">
    <property type="protein sequence ID" value="CAI2362919.1"/>
    <property type="molecule type" value="Genomic_DNA"/>
</dbReference>
<dbReference type="GO" id="GO:0007131">
    <property type="term" value="P:reciprocal meiotic recombination"/>
    <property type="evidence" value="ECO:0007669"/>
    <property type="project" value="TreeGrafter"/>
</dbReference>
<sequence length="614" mass="70040">MEGDLKDSCKSGNCFIEMFKCVDMYGVPISLNFRGKTHFQTTFGAFVSILSFIAVTWYTSTQLVQVYGRGGTFISTNTVSKNLINDSSVHNIGQKGFHLSIGGASRHLGAPMMILDPRYMNVEFNYHEAKASISNGGLTNDQKSKSIGTKRCGTNSSFPLDPEIITSLGLHQFWCPNSSEWGIGGTQMGLFWKYLEVKIRRCELASGCKSTTEINNYLKDQVAFVGVTNQYFDGGDYHDPIKEDLQNDFFYHFIDNYIVEKNIKIRLNKVVDYTNLLYEFGPREYSYFSVDSVDDSLQQDDGSGDLMRFRIVLDHKYTSTERRVYTFYDMLGQIGGFLGILLSVGNLLSGLISKNIFMMTLLSSLFKVEKDKSSQKIVPHPSCIGKPKCSKVYKFSKSCTNFFQNKNFVEESKNENSEEEKYDDGSEIKMSHYPNELNNEIRQFQLSNFRKHDHYNNYNDTTLDPLAGSSFDNKHLLRKVEEKIESRVWYKFKWKNLYYSIVCCKGLYKGCSKSLHTQNQQYKAAATKVEAALDVKTLIKSMRKTQILSEIIMPRSASILLDNHRSGVLPPEDEETSKEEVDLDNPVCRYLALKMIGRDISSCLNSLQITQTNY</sequence>
<accession>A0AAD1U9U8</accession>
<keyword evidence="1" id="KW-0472">Membrane</keyword>